<dbReference type="CDD" id="cd00519">
    <property type="entry name" value="Lipase_3"/>
    <property type="match status" value="1"/>
</dbReference>
<dbReference type="PANTHER" id="PTHR45856:SF24">
    <property type="entry name" value="FUNGAL LIPASE-LIKE DOMAIN-CONTAINING PROTEIN"/>
    <property type="match status" value="1"/>
</dbReference>
<comment type="caution">
    <text evidence="8">The sequence shown here is derived from an EMBL/GenBank/DDBJ whole genome shotgun (WGS) entry which is preliminary data.</text>
</comment>
<feature type="compositionally biased region" description="Low complexity" evidence="5">
    <location>
        <begin position="12"/>
        <end position="28"/>
    </location>
</feature>
<dbReference type="InterPro" id="IPR029058">
    <property type="entry name" value="AB_hydrolase_fold"/>
</dbReference>
<keyword evidence="9" id="KW-1185">Reference proteome</keyword>
<feature type="region of interest" description="Disordered" evidence="5">
    <location>
        <begin position="620"/>
        <end position="653"/>
    </location>
</feature>
<keyword evidence="1" id="KW-1015">Disulfide bond</keyword>
<sequence>MQDTEDIKTAGSQPTTPTFPSSSYASTTGEEENVEERIARLATVRDITTLHKHTKYEDLPPAPAIRLEQLAAEPGLVAEAELEIEDFFAQSLQRLGLFLSFIHYSWGAFVAWWRSFLFAPLSFFSDPASTAGSIVIYPFVFSFLALCVFAFYVGSWLHIDRLVEYISKSKGDGLSIINWPNTSLFSSLDTAETVKSAHATLSGVATTFPDAPAPGKPAPGQVAARDMAAGRGLDLATNRIFDLDVAKTLLIMSALVYEVRDVKVREAQKAKQSNEAQDFLLKSEDFIKDQARHWGLRYLPMSGFKDNSDLGSKAGPFAGACFTPSGTKEPFVILCFKGTTPSNFTEFLIDCTISRVSSASFFGDGTGHEGFMRELFPIGRGRSDDYGQITRALRFLARDLSEKSSAKPEERKPVPLWITGHSLGAALAGLIYARWMHMPGDLGDDIVLKDGYTFGAPRFGDGAFVSKYEEASSSPIERPNVLWRVVNGYDIVTHIPPGFADAEENRPSISALSVLNYAHTGAGVKLDPFKKPFYKVDTTSLHSATRVVVVKDGAQGKPTGSRLPSLFPVLVKLIKWWNPLSWILAPIVLPVLLVTSAWNHFPSSYYDHLCQMNIDGQGGEQRRLATAKHGSASKTGADKKGGVAEKGAEKKHG</sequence>
<feature type="domain" description="Fungal lipase-type" evidence="7">
    <location>
        <begin position="334"/>
        <end position="497"/>
    </location>
</feature>
<evidence type="ECO:0000256" key="1">
    <source>
        <dbReference type="ARBA" id="ARBA00023157"/>
    </source>
</evidence>
<comment type="catalytic activity">
    <reaction evidence="3">
        <text>a diacylglycerol + H2O = a monoacylglycerol + a fatty acid + H(+)</text>
        <dbReference type="Rhea" id="RHEA:32731"/>
        <dbReference type="ChEBI" id="CHEBI:15377"/>
        <dbReference type="ChEBI" id="CHEBI:15378"/>
        <dbReference type="ChEBI" id="CHEBI:17408"/>
        <dbReference type="ChEBI" id="CHEBI:18035"/>
        <dbReference type="ChEBI" id="CHEBI:28868"/>
    </reaction>
</comment>
<dbReference type="Gene3D" id="3.40.50.1820">
    <property type="entry name" value="alpha/beta hydrolase"/>
    <property type="match status" value="1"/>
</dbReference>
<keyword evidence="6" id="KW-0812">Transmembrane</keyword>
<dbReference type="AlphaFoldDB" id="A0A1Y2ENI9"/>
<dbReference type="GO" id="GO:0006629">
    <property type="term" value="P:lipid metabolic process"/>
    <property type="evidence" value="ECO:0007669"/>
    <property type="project" value="InterPro"/>
</dbReference>
<dbReference type="EMBL" id="MCGR01000048">
    <property type="protein sequence ID" value="ORY73108.1"/>
    <property type="molecule type" value="Genomic_DNA"/>
</dbReference>
<evidence type="ECO:0000256" key="5">
    <source>
        <dbReference type="SAM" id="MobiDB-lite"/>
    </source>
</evidence>
<dbReference type="Proteomes" id="UP000193467">
    <property type="component" value="Unassembled WGS sequence"/>
</dbReference>
<dbReference type="GO" id="GO:0016787">
    <property type="term" value="F:hydrolase activity"/>
    <property type="evidence" value="ECO:0007669"/>
    <property type="project" value="UniProtKB-KW"/>
</dbReference>
<feature type="transmembrane region" description="Helical" evidence="6">
    <location>
        <begin position="134"/>
        <end position="159"/>
    </location>
</feature>
<comment type="catalytic activity">
    <reaction evidence="4">
        <text>a monoacylglycerol + H2O = glycerol + a fatty acid + H(+)</text>
        <dbReference type="Rhea" id="RHEA:15245"/>
        <dbReference type="ChEBI" id="CHEBI:15377"/>
        <dbReference type="ChEBI" id="CHEBI:15378"/>
        <dbReference type="ChEBI" id="CHEBI:17408"/>
        <dbReference type="ChEBI" id="CHEBI:17754"/>
        <dbReference type="ChEBI" id="CHEBI:28868"/>
    </reaction>
</comment>
<feature type="transmembrane region" description="Helical" evidence="6">
    <location>
        <begin position="580"/>
        <end position="598"/>
    </location>
</feature>
<evidence type="ECO:0000256" key="4">
    <source>
        <dbReference type="ARBA" id="ARBA00048461"/>
    </source>
</evidence>
<dbReference type="PANTHER" id="PTHR45856">
    <property type="entry name" value="ALPHA/BETA-HYDROLASES SUPERFAMILY PROTEIN"/>
    <property type="match status" value="1"/>
</dbReference>
<keyword evidence="8" id="KW-0378">Hydrolase</keyword>
<feature type="compositionally biased region" description="Basic and acidic residues" evidence="5">
    <location>
        <begin position="636"/>
        <end position="653"/>
    </location>
</feature>
<comment type="similarity">
    <text evidence="2">Belongs to the AB hydrolase superfamily. Lipase family. Class 3 subfamily.</text>
</comment>
<evidence type="ECO:0000313" key="9">
    <source>
        <dbReference type="Proteomes" id="UP000193467"/>
    </source>
</evidence>
<feature type="region of interest" description="Disordered" evidence="5">
    <location>
        <begin position="1"/>
        <end position="33"/>
    </location>
</feature>
<dbReference type="STRING" id="106004.A0A1Y2ENI9"/>
<dbReference type="InParanoid" id="A0A1Y2ENI9"/>
<evidence type="ECO:0000256" key="6">
    <source>
        <dbReference type="SAM" id="Phobius"/>
    </source>
</evidence>
<evidence type="ECO:0000259" key="7">
    <source>
        <dbReference type="Pfam" id="PF01764"/>
    </source>
</evidence>
<dbReference type="OrthoDB" id="2520028at2759"/>
<protein>
    <submittedName>
        <fullName evidence="8">Alpha/Beta hydrolase protein</fullName>
    </submittedName>
</protein>
<evidence type="ECO:0000256" key="2">
    <source>
        <dbReference type="ARBA" id="ARBA00043996"/>
    </source>
</evidence>
<reference evidence="8 9" key="1">
    <citation type="submission" date="2016-07" db="EMBL/GenBank/DDBJ databases">
        <title>Pervasive Adenine N6-methylation of Active Genes in Fungi.</title>
        <authorList>
            <consortium name="DOE Joint Genome Institute"/>
            <person name="Mondo S.J."/>
            <person name="Dannebaum R.O."/>
            <person name="Kuo R.C."/>
            <person name="Labutti K."/>
            <person name="Haridas S."/>
            <person name="Kuo A."/>
            <person name="Salamov A."/>
            <person name="Ahrendt S.R."/>
            <person name="Lipzen A."/>
            <person name="Sullivan W."/>
            <person name="Andreopoulos W.B."/>
            <person name="Clum A."/>
            <person name="Lindquist E."/>
            <person name="Daum C."/>
            <person name="Ramamoorthy G.K."/>
            <person name="Gryganskyi A."/>
            <person name="Culley D."/>
            <person name="Magnuson J.K."/>
            <person name="James T.Y."/>
            <person name="O'Malley M.A."/>
            <person name="Stajich J.E."/>
            <person name="Spatafora J.W."/>
            <person name="Visel A."/>
            <person name="Grigoriev I.V."/>
        </authorList>
    </citation>
    <scope>NUCLEOTIDE SEQUENCE [LARGE SCALE GENOMIC DNA]</scope>
    <source>
        <strain evidence="8 9">62-1032</strain>
    </source>
</reference>
<dbReference type="InterPro" id="IPR002921">
    <property type="entry name" value="Fungal_lipase-type"/>
</dbReference>
<feature type="transmembrane region" description="Helical" evidence="6">
    <location>
        <begin position="95"/>
        <end position="114"/>
    </location>
</feature>
<evidence type="ECO:0000256" key="3">
    <source>
        <dbReference type="ARBA" id="ARBA00047591"/>
    </source>
</evidence>
<accession>A0A1Y2ENI9</accession>
<evidence type="ECO:0000313" key="8">
    <source>
        <dbReference type="EMBL" id="ORY73108.1"/>
    </source>
</evidence>
<gene>
    <name evidence="8" type="ORF">BCR35DRAFT_333826</name>
</gene>
<dbReference type="SUPFAM" id="SSF53474">
    <property type="entry name" value="alpha/beta-Hydrolases"/>
    <property type="match status" value="1"/>
</dbReference>
<proteinExistence type="inferred from homology"/>
<dbReference type="InterPro" id="IPR051218">
    <property type="entry name" value="Sec_MonoDiacylglyc_Lipase"/>
</dbReference>
<organism evidence="8 9">
    <name type="scientific">Leucosporidium creatinivorum</name>
    <dbReference type="NCBI Taxonomy" id="106004"/>
    <lineage>
        <taxon>Eukaryota</taxon>
        <taxon>Fungi</taxon>
        <taxon>Dikarya</taxon>
        <taxon>Basidiomycota</taxon>
        <taxon>Pucciniomycotina</taxon>
        <taxon>Microbotryomycetes</taxon>
        <taxon>Leucosporidiales</taxon>
        <taxon>Leucosporidium</taxon>
    </lineage>
</organism>
<dbReference type="Pfam" id="PF01764">
    <property type="entry name" value="Lipase_3"/>
    <property type="match status" value="1"/>
</dbReference>
<name>A0A1Y2ENI9_9BASI</name>
<keyword evidence="6" id="KW-0472">Membrane</keyword>
<keyword evidence="6" id="KW-1133">Transmembrane helix</keyword>